<dbReference type="InterPro" id="IPR000866">
    <property type="entry name" value="AhpC/TSA"/>
</dbReference>
<reference evidence="7 8" key="1">
    <citation type="submission" date="2019-02" db="EMBL/GenBank/DDBJ databases">
        <title>Genomic Encyclopedia of Type Strains, Phase IV (KMG-IV): sequencing the most valuable type-strain genomes for metagenomic binning, comparative biology and taxonomic classification.</title>
        <authorList>
            <person name="Goeker M."/>
        </authorList>
    </citation>
    <scope>NUCLEOTIDE SEQUENCE [LARGE SCALE GENOMIC DNA]</scope>
    <source>
        <strain evidence="7 8">DSM 18116</strain>
    </source>
</reference>
<dbReference type="GO" id="GO:0030313">
    <property type="term" value="C:cell envelope"/>
    <property type="evidence" value="ECO:0007669"/>
    <property type="project" value="UniProtKB-SubCell"/>
</dbReference>
<dbReference type="RefSeq" id="WP_130544011.1">
    <property type="nucleotide sequence ID" value="NZ_CP042431.1"/>
</dbReference>
<dbReference type="PROSITE" id="PS51352">
    <property type="entry name" value="THIOREDOXIN_2"/>
    <property type="match status" value="1"/>
</dbReference>
<dbReference type="InterPro" id="IPR050553">
    <property type="entry name" value="Thioredoxin_ResA/DsbE_sf"/>
</dbReference>
<dbReference type="PANTHER" id="PTHR42852">
    <property type="entry name" value="THIOL:DISULFIDE INTERCHANGE PROTEIN DSBE"/>
    <property type="match status" value="1"/>
</dbReference>
<dbReference type="GO" id="GO:0017004">
    <property type="term" value="P:cytochrome complex assembly"/>
    <property type="evidence" value="ECO:0007669"/>
    <property type="project" value="UniProtKB-KW"/>
</dbReference>
<dbReference type="InterPro" id="IPR013766">
    <property type="entry name" value="Thioredoxin_domain"/>
</dbReference>
<feature type="signal peptide" evidence="5">
    <location>
        <begin position="1"/>
        <end position="25"/>
    </location>
</feature>
<keyword evidence="5" id="KW-0732">Signal</keyword>
<organism evidence="7 8">
    <name type="scientific">Pseudobacter ginsenosidimutans</name>
    <dbReference type="NCBI Taxonomy" id="661488"/>
    <lineage>
        <taxon>Bacteria</taxon>
        <taxon>Pseudomonadati</taxon>
        <taxon>Bacteroidota</taxon>
        <taxon>Chitinophagia</taxon>
        <taxon>Chitinophagales</taxon>
        <taxon>Chitinophagaceae</taxon>
        <taxon>Pseudobacter</taxon>
    </lineage>
</organism>
<proteinExistence type="predicted"/>
<dbReference type="AlphaFoldDB" id="A0A4Q7MIN2"/>
<feature type="chain" id="PRO_5020568759" evidence="5">
    <location>
        <begin position="26"/>
        <end position="379"/>
    </location>
</feature>
<name>A0A4Q7MIN2_9BACT</name>
<evidence type="ECO:0000256" key="4">
    <source>
        <dbReference type="ARBA" id="ARBA00023284"/>
    </source>
</evidence>
<dbReference type="PROSITE" id="PS00194">
    <property type="entry name" value="THIOREDOXIN_1"/>
    <property type="match status" value="1"/>
</dbReference>
<evidence type="ECO:0000259" key="6">
    <source>
        <dbReference type="PROSITE" id="PS51352"/>
    </source>
</evidence>
<evidence type="ECO:0000256" key="2">
    <source>
        <dbReference type="ARBA" id="ARBA00022748"/>
    </source>
</evidence>
<evidence type="ECO:0000313" key="7">
    <source>
        <dbReference type="EMBL" id="RZS67138.1"/>
    </source>
</evidence>
<dbReference type="Gene3D" id="3.40.30.10">
    <property type="entry name" value="Glutaredoxin"/>
    <property type="match status" value="1"/>
</dbReference>
<dbReference type="GO" id="GO:0016491">
    <property type="term" value="F:oxidoreductase activity"/>
    <property type="evidence" value="ECO:0007669"/>
    <property type="project" value="InterPro"/>
</dbReference>
<comment type="caution">
    <text evidence="7">The sequence shown here is derived from an EMBL/GenBank/DDBJ whole genome shotgun (WGS) entry which is preliminary data.</text>
</comment>
<dbReference type="CDD" id="cd02966">
    <property type="entry name" value="TlpA_like_family"/>
    <property type="match status" value="1"/>
</dbReference>
<gene>
    <name evidence="7" type="ORF">EV199_5523</name>
</gene>
<sequence length="379" mass="43059">MQKKNDHFKPLFLLLFTTVSLFAQAQKKFELKGKVSERDGQLVQLVRDYYGNASVLATDTVRNGQFHLSTSVEEIIPVYVTIRAGKQTSSFSVILEPGKMNFILYPSGRKAVTGGKYNKLLFGYESQPEFIKADDAMRANQKKGLENIKDPQENYEAMQVFLKRNELRSYHLQKVFNTSKDLRTRVMAAVLEELQPDRLKSMELVNQAAPVLGENSLLIQTARKMNQNQEMSINMRKGRMNGQAYIDFTAASLKGDSVQLSKLLGSNKYTLLQFWASWCVPCRHEIPLLKKLYNSNQEKGFGIVAFSLDENKFAWTKASEKENFVWPNISDLKGFTSNIIKQYQVSGIPANVIIDQQGKIVASNLVGDDLEKKIEELMK</sequence>
<keyword evidence="8" id="KW-1185">Reference proteome</keyword>
<dbReference type="GO" id="GO:0016853">
    <property type="term" value="F:isomerase activity"/>
    <property type="evidence" value="ECO:0007669"/>
    <property type="project" value="UniProtKB-KW"/>
</dbReference>
<evidence type="ECO:0000256" key="3">
    <source>
        <dbReference type="ARBA" id="ARBA00023157"/>
    </source>
</evidence>
<protein>
    <submittedName>
        <fullName evidence="7">Thiol-disulfide isomerase/thioredoxin</fullName>
    </submittedName>
</protein>
<keyword evidence="7" id="KW-0413">Isomerase</keyword>
<accession>A0A4Q7MIN2</accession>
<evidence type="ECO:0000256" key="5">
    <source>
        <dbReference type="SAM" id="SignalP"/>
    </source>
</evidence>
<evidence type="ECO:0000313" key="8">
    <source>
        <dbReference type="Proteomes" id="UP000293874"/>
    </source>
</evidence>
<evidence type="ECO:0000256" key="1">
    <source>
        <dbReference type="ARBA" id="ARBA00004196"/>
    </source>
</evidence>
<dbReference type="Proteomes" id="UP000293874">
    <property type="component" value="Unassembled WGS sequence"/>
</dbReference>
<dbReference type="SUPFAM" id="SSF52833">
    <property type="entry name" value="Thioredoxin-like"/>
    <property type="match status" value="1"/>
</dbReference>
<dbReference type="OrthoDB" id="9794348at2"/>
<dbReference type="Pfam" id="PF14289">
    <property type="entry name" value="DUF4369"/>
    <property type="match status" value="1"/>
</dbReference>
<dbReference type="InterPro" id="IPR017937">
    <property type="entry name" value="Thioredoxin_CS"/>
</dbReference>
<keyword evidence="4" id="KW-0676">Redox-active center</keyword>
<dbReference type="GO" id="GO:0016209">
    <property type="term" value="F:antioxidant activity"/>
    <property type="evidence" value="ECO:0007669"/>
    <property type="project" value="InterPro"/>
</dbReference>
<dbReference type="Pfam" id="PF00578">
    <property type="entry name" value="AhpC-TSA"/>
    <property type="match status" value="1"/>
</dbReference>
<comment type="subcellular location">
    <subcellularLocation>
        <location evidence="1">Cell envelope</location>
    </subcellularLocation>
</comment>
<dbReference type="EMBL" id="SGXA01000004">
    <property type="protein sequence ID" value="RZS67138.1"/>
    <property type="molecule type" value="Genomic_DNA"/>
</dbReference>
<dbReference type="InterPro" id="IPR025380">
    <property type="entry name" value="DUF4369"/>
</dbReference>
<dbReference type="InterPro" id="IPR036249">
    <property type="entry name" value="Thioredoxin-like_sf"/>
</dbReference>
<feature type="domain" description="Thioredoxin" evidence="6">
    <location>
        <begin position="239"/>
        <end position="379"/>
    </location>
</feature>
<keyword evidence="3" id="KW-1015">Disulfide bond</keyword>
<dbReference type="PANTHER" id="PTHR42852:SF6">
    <property type="entry name" value="THIOL:DISULFIDE INTERCHANGE PROTEIN DSBE"/>
    <property type="match status" value="1"/>
</dbReference>
<keyword evidence="2" id="KW-0201">Cytochrome c-type biogenesis</keyword>